<comment type="pathway">
    <text evidence="3">Carbohydrate biosynthesis; gluconeogenesis.</text>
</comment>
<dbReference type="GO" id="GO:0004794">
    <property type="term" value="F:threonine deaminase activity"/>
    <property type="evidence" value="ECO:0007669"/>
    <property type="project" value="TreeGrafter"/>
</dbReference>
<dbReference type="Pfam" id="PF00291">
    <property type="entry name" value="PALP"/>
    <property type="match status" value="1"/>
</dbReference>
<dbReference type="PANTHER" id="PTHR48078">
    <property type="entry name" value="THREONINE DEHYDRATASE, MITOCHONDRIAL-RELATED"/>
    <property type="match status" value="1"/>
</dbReference>
<dbReference type="GO" id="GO:0006565">
    <property type="term" value="P:L-serine catabolic process"/>
    <property type="evidence" value="ECO:0007669"/>
    <property type="project" value="TreeGrafter"/>
</dbReference>
<reference evidence="13" key="1">
    <citation type="journal article" date="2013" name="Genome Announc.">
        <title>Genome sequence of the food spoilage yeast Zygosaccharomyces bailii CLIB 213(T).</title>
        <authorList>
            <person name="Galeote V."/>
            <person name="Bigey F."/>
            <person name="Devillers H."/>
            <person name="Neuveglise C."/>
            <person name="Dequin S."/>
        </authorList>
    </citation>
    <scope>NUCLEOTIDE SEQUENCE [LARGE SCALE GENOMIC DNA]</scope>
    <source>
        <strain evidence="13">CLIB 213 / ATCC 58445 / CBS 680 / CCRC 21525 / NBRC 1098 / NCYC 1416 / NRRL Y-2227</strain>
    </source>
</reference>
<dbReference type="PROSITE" id="PS00165">
    <property type="entry name" value="DEHYDRATASE_SER_THR"/>
    <property type="match status" value="1"/>
</dbReference>
<sequence>MSSFYNKTPLLRQIFQESRAPQVFIKYEFLQPSGSFKSRGIGHLISKRAQLIREKKKVPVVFSSSGGNAGLAAAVTCHMLNISCTVVIPTTTKKRMAEKIRKCGANVIVEGSHWKEADCYLRDLLTRSLNKNEFESIYVHPFDDPIIWEGHATIVDEIISSLGDQQVPLEKVKGIVCSVGGGGLYHGVIQGLEKHGLANTIPVVAVETRGCHVLNESLQKGVRVEFGKASSVATSLCSTHVAAATFDNAQKYDSKSLVLEDKEVLQTCLKYANNFNIITEPACGASLHLAYNPLLLERALGINFSPDDVIIIIACGGSAATIEGLKTSLQSLS</sequence>
<evidence type="ECO:0000256" key="4">
    <source>
        <dbReference type="ARBA" id="ARBA00010869"/>
    </source>
</evidence>
<evidence type="ECO:0000256" key="2">
    <source>
        <dbReference type="ARBA" id="ARBA00004496"/>
    </source>
</evidence>
<dbReference type="InterPro" id="IPR050147">
    <property type="entry name" value="Ser/Thr_Dehydratase"/>
</dbReference>
<dbReference type="GO" id="GO:0006094">
    <property type="term" value="P:gluconeogenesis"/>
    <property type="evidence" value="ECO:0007669"/>
    <property type="project" value="UniProtKB-KW"/>
</dbReference>
<evidence type="ECO:0000256" key="9">
    <source>
        <dbReference type="ARBA" id="ARBA00023239"/>
    </source>
</evidence>
<dbReference type="OrthoDB" id="7773036at2759"/>
<dbReference type="Proteomes" id="UP000019375">
    <property type="component" value="Unassembled WGS sequence"/>
</dbReference>
<evidence type="ECO:0000259" key="11">
    <source>
        <dbReference type="Pfam" id="PF00291"/>
    </source>
</evidence>
<feature type="domain" description="Tryptophan synthase beta chain-like PALP" evidence="11">
    <location>
        <begin position="3"/>
        <end position="316"/>
    </location>
</feature>
<dbReference type="InterPro" id="IPR036052">
    <property type="entry name" value="TrpB-like_PALP_sf"/>
</dbReference>
<dbReference type="AlphaFoldDB" id="A0A8J2T716"/>
<dbReference type="InterPro" id="IPR000634">
    <property type="entry name" value="Ser/Thr_deHydtase_PyrdxlP-BS"/>
</dbReference>
<evidence type="ECO:0000313" key="12">
    <source>
        <dbReference type="EMBL" id="CDF89261.1"/>
    </source>
</evidence>
<keyword evidence="8" id="KW-0663">Pyridoxal phosphate</keyword>
<evidence type="ECO:0000256" key="6">
    <source>
        <dbReference type="ARBA" id="ARBA00022432"/>
    </source>
</evidence>
<keyword evidence="7" id="KW-0963">Cytoplasm</keyword>
<dbReference type="GO" id="GO:0009097">
    <property type="term" value="P:isoleucine biosynthetic process"/>
    <property type="evidence" value="ECO:0007669"/>
    <property type="project" value="TreeGrafter"/>
</dbReference>
<dbReference type="EC" id="4.3.1.17" evidence="5"/>
<gene>
    <name evidence="12" type="ORF">BN860_00100g</name>
</gene>
<comment type="subcellular location">
    <subcellularLocation>
        <location evidence="2">Cytoplasm</location>
    </subcellularLocation>
</comment>
<keyword evidence="13" id="KW-1185">Reference proteome</keyword>
<evidence type="ECO:0000256" key="3">
    <source>
        <dbReference type="ARBA" id="ARBA00004742"/>
    </source>
</evidence>
<comment type="similarity">
    <text evidence="4">Belongs to the serine/threonine dehydratase family.</text>
</comment>
<comment type="catalytic activity">
    <reaction evidence="10">
        <text>L-serine = pyruvate + NH4(+)</text>
        <dbReference type="Rhea" id="RHEA:19169"/>
        <dbReference type="ChEBI" id="CHEBI:15361"/>
        <dbReference type="ChEBI" id="CHEBI:28938"/>
        <dbReference type="ChEBI" id="CHEBI:33384"/>
        <dbReference type="EC" id="4.3.1.17"/>
    </reaction>
</comment>
<accession>A0A8J2T716</accession>
<protein>
    <recommendedName>
        <fullName evidence="5">L-serine ammonia-lyase</fullName>
        <ecNumber evidence="5">4.3.1.17</ecNumber>
    </recommendedName>
</protein>
<dbReference type="GO" id="GO:0006567">
    <property type="term" value="P:L-threonine catabolic process"/>
    <property type="evidence" value="ECO:0007669"/>
    <property type="project" value="TreeGrafter"/>
</dbReference>
<dbReference type="Gene3D" id="3.40.50.1100">
    <property type="match status" value="2"/>
</dbReference>
<evidence type="ECO:0000256" key="5">
    <source>
        <dbReference type="ARBA" id="ARBA00012093"/>
    </source>
</evidence>
<evidence type="ECO:0000256" key="10">
    <source>
        <dbReference type="ARBA" id="ARBA00049406"/>
    </source>
</evidence>
<evidence type="ECO:0000256" key="8">
    <source>
        <dbReference type="ARBA" id="ARBA00022898"/>
    </source>
</evidence>
<keyword evidence="6" id="KW-0312">Gluconeogenesis</keyword>
<dbReference type="GO" id="GO:0030170">
    <property type="term" value="F:pyridoxal phosphate binding"/>
    <property type="evidence" value="ECO:0007669"/>
    <property type="project" value="InterPro"/>
</dbReference>
<keyword evidence="9" id="KW-0456">Lyase</keyword>
<dbReference type="CDD" id="cd06448">
    <property type="entry name" value="L-Ser-dehyd"/>
    <property type="match status" value="1"/>
</dbReference>
<dbReference type="EMBL" id="HG316457">
    <property type="protein sequence ID" value="CDF89261.1"/>
    <property type="molecule type" value="Genomic_DNA"/>
</dbReference>
<dbReference type="SUPFAM" id="SSF53686">
    <property type="entry name" value="Tryptophan synthase beta subunit-like PLP-dependent enzymes"/>
    <property type="match status" value="1"/>
</dbReference>
<dbReference type="FunFam" id="3.40.50.1100:FF:000040">
    <property type="entry name" value="L-serine dehydratase, putative"/>
    <property type="match status" value="1"/>
</dbReference>
<dbReference type="GO" id="GO:0003941">
    <property type="term" value="F:L-serine ammonia-lyase activity"/>
    <property type="evidence" value="ECO:0007669"/>
    <property type="project" value="UniProtKB-EC"/>
</dbReference>
<proteinExistence type="inferred from homology"/>
<dbReference type="PANTHER" id="PTHR48078:SF2">
    <property type="entry name" value="CATABOLIC L-SERINE_THREONINE DEHYDRATASE"/>
    <property type="match status" value="1"/>
</dbReference>
<name>A0A8J2T716_ZYGB2</name>
<organism evidence="12 13">
    <name type="scientific">Zygosaccharomyces bailii (strain CLIB 213 / ATCC 58445 / CBS 680 / BCRC 21525 / NBRC 1098 / NCYC 1416 / NRRL Y-2227)</name>
    <dbReference type="NCBI Taxonomy" id="1333698"/>
    <lineage>
        <taxon>Eukaryota</taxon>
        <taxon>Fungi</taxon>
        <taxon>Dikarya</taxon>
        <taxon>Ascomycota</taxon>
        <taxon>Saccharomycotina</taxon>
        <taxon>Saccharomycetes</taxon>
        <taxon>Saccharomycetales</taxon>
        <taxon>Saccharomycetaceae</taxon>
        <taxon>Zygosaccharomyces</taxon>
    </lineage>
</organism>
<comment type="cofactor">
    <cofactor evidence="1">
        <name>pyridoxal 5'-phosphate</name>
        <dbReference type="ChEBI" id="CHEBI:597326"/>
    </cofactor>
</comment>
<dbReference type="GO" id="GO:0005737">
    <property type="term" value="C:cytoplasm"/>
    <property type="evidence" value="ECO:0007669"/>
    <property type="project" value="UniProtKB-SubCell"/>
</dbReference>
<evidence type="ECO:0000256" key="7">
    <source>
        <dbReference type="ARBA" id="ARBA00022490"/>
    </source>
</evidence>
<evidence type="ECO:0000313" key="13">
    <source>
        <dbReference type="Proteomes" id="UP000019375"/>
    </source>
</evidence>
<dbReference type="InterPro" id="IPR001926">
    <property type="entry name" value="TrpB-like_PALP"/>
</dbReference>
<evidence type="ECO:0000256" key="1">
    <source>
        <dbReference type="ARBA" id="ARBA00001933"/>
    </source>
</evidence>